<dbReference type="RefSeq" id="WP_134506509.1">
    <property type="nucleotide sequence ID" value="NZ_SOFM01000007.1"/>
</dbReference>
<organism evidence="1 2">
    <name type="scientific">Cryobacterium mannosilyticum</name>
    <dbReference type="NCBI Taxonomy" id="1259190"/>
    <lineage>
        <taxon>Bacteria</taxon>
        <taxon>Bacillati</taxon>
        <taxon>Actinomycetota</taxon>
        <taxon>Actinomycetes</taxon>
        <taxon>Micrococcales</taxon>
        <taxon>Microbacteriaceae</taxon>
        <taxon>Cryobacterium</taxon>
    </lineage>
</organism>
<dbReference type="Proteomes" id="UP000297643">
    <property type="component" value="Unassembled WGS sequence"/>
</dbReference>
<accession>A0A4R8WD83</accession>
<evidence type="ECO:0000313" key="2">
    <source>
        <dbReference type="Proteomes" id="UP000297643"/>
    </source>
</evidence>
<reference evidence="1 2" key="1">
    <citation type="submission" date="2019-03" db="EMBL/GenBank/DDBJ databases">
        <title>Genomics of glacier-inhabiting Cryobacterium strains.</title>
        <authorList>
            <person name="Liu Q."/>
            <person name="Xin Y.-H."/>
        </authorList>
    </citation>
    <scope>NUCLEOTIDE SEQUENCE [LARGE SCALE GENOMIC DNA]</scope>
    <source>
        <strain evidence="1 2">RHLT2-21</strain>
    </source>
</reference>
<dbReference type="EMBL" id="SOFM01000007">
    <property type="protein sequence ID" value="TFC07327.1"/>
    <property type="molecule type" value="Genomic_DNA"/>
</dbReference>
<comment type="caution">
    <text evidence="1">The sequence shown here is derived from an EMBL/GenBank/DDBJ whole genome shotgun (WGS) entry which is preliminary data.</text>
</comment>
<evidence type="ECO:0008006" key="3">
    <source>
        <dbReference type="Google" id="ProtNLM"/>
    </source>
</evidence>
<keyword evidence="2" id="KW-1185">Reference proteome</keyword>
<protein>
    <recommendedName>
        <fullName evidence="3">RNA polymerase subunit sigma-70</fullName>
    </recommendedName>
</protein>
<proteinExistence type="predicted"/>
<evidence type="ECO:0000313" key="1">
    <source>
        <dbReference type="EMBL" id="TFC07327.1"/>
    </source>
</evidence>
<name>A0A4R8WD83_9MICO</name>
<dbReference type="InterPro" id="IPR032580">
    <property type="entry name" value="SatD"/>
</dbReference>
<sequence>MNTTSDSWAVIVDVSKSRSHVDRRALQQEIQDSFGRVNGIIAARQPLAATIGDEFQAVYSSLGDATRATLLSRLCLPDGVDCRFGIGRGEVTTIGSGVAGLVQDGSAWWSAREAIDEARRHEYSKLSFVRTWFRAASETGTPDEALVNAYLLARDHIVGSMNPRARRLLLGHLLGATQGDLAEQEGITQSAVSQNLNRNGANALLASEALLLEVER</sequence>
<dbReference type="Pfam" id="PF16264">
    <property type="entry name" value="SatD"/>
    <property type="match status" value="1"/>
</dbReference>
<gene>
    <name evidence="1" type="ORF">E3O32_02080</name>
</gene>
<dbReference type="AlphaFoldDB" id="A0A4R8WD83"/>